<proteinExistence type="predicted"/>
<protein>
    <recommendedName>
        <fullName evidence="1">YcaO domain-containing protein</fullName>
    </recommendedName>
</protein>
<keyword evidence="3" id="KW-1185">Reference proteome</keyword>
<dbReference type="PROSITE" id="PS51664">
    <property type="entry name" value="YCAO"/>
    <property type="match status" value="1"/>
</dbReference>
<evidence type="ECO:0000313" key="2">
    <source>
        <dbReference type="EMBL" id="AWZ39961.1"/>
    </source>
</evidence>
<dbReference type="Pfam" id="PF02624">
    <property type="entry name" value="YcaO"/>
    <property type="match status" value="1"/>
</dbReference>
<evidence type="ECO:0000259" key="1">
    <source>
        <dbReference type="PROSITE" id="PS51664"/>
    </source>
</evidence>
<gene>
    <name evidence="2" type="ORF">CPQ89_02345</name>
</gene>
<dbReference type="Gene3D" id="3.30.1330.230">
    <property type="match status" value="1"/>
</dbReference>
<organism evidence="2 3">
    <name type="scientific">Ligilactobacillus murinus</name>
    <dbReference type="NCBI Taxonomy" id="1622"/>
    <lineage>
        <taxon>Bacteria</taxon>
        <taxon>Bacillati</taxon>
        <taxon>Bacillota</taxon>
        <taxon>Bacilli</taxon>
        <taxon>Lactobacillales</taxon>
        <taxon>Lactobacillaceae</taxon>
        <taxon>Ligilactobacillus</taxon>
    </lineage>
</organism>
<dbReference type="InterPro" id="IPR003776">
    <property type="entry name" value="YcaO-like_dom"/>
</dbReference>
<name>A0ABM6WW94_9LACO</name>
<accession>A0ABM6WW94</accession>
<dbReference type="PANTHER" id="PTHR37809:SF1">
    <property type="entry name" value="RIBOSOMAL PROTEIN S12 METHYLTHIOTRANSFERASE ACCESSORY FACTOR YCAO"/>
    <property type="match status" value="1"/>
</dbReference>
<dbReference type="EMBL" id="CP023566">
    <property type="protein sequence ID" value="AWZ39961.1"/>
    <property type="molecule type" value="Genomic_DNA"/>
</dbReference>
<dbReference type="Proteomes" id="UP000250143">
    <property type="component" value="Chromosome"/>
</dbReference>
<evidence type="ECO:0000313" key="3">
    <source>
        <dbReference type="Proteomes" id="UP000250143"/>
    </source>
</evidence>
<sequence>MSQPLYKLGGIKMLNIEREFSTEEAKKFALNWVKEQGYTYEEQEFSTNDHKFKIYRGILKKGKEVIAVGNGKGLGDEPLVGAIFETIEHFYYNSQRHREHIIFSTQNLKRQLKSLGVNSYPINLLHSRSAYVQVDKFLGINNNESFYYPCVLNDVNFKDNHDDNDISGYRSDNGYAIGATKKEAVLHALNEVIERDSISKVLIRYGLGIYDDCDCWEVDKKTLPYDIRVLIESIETTSGTEVRLIRIHNVYSIPTILCVSKGKKWKYPLYGAGTSLDLEYATIRAVTELLQLILLFGKEDQLLFERLDKQWKEYNLTKRMLRFEFLSNRPIRNWNYRKGKKFHKNVDGLIAEEVSKLERCKRRTYVRNIYEGNGVYVVQVIVPGTELFNLILEGSVLLPCNYYGEQ</sequence>
<feature type="domain" description="YcaO" evidence="1">
    <location>
        <begin position="69"/>
        <end position="406"/>
    </location>
</feature>
<reference evidence="2 3" key="1">
    <citation type="submission" date="2017-09" db="EMBL/GenBank/DDBJ databases">
        <title>Predominant Lactobacillus spp. isolated from feces of mice subjected to short-term calorie restriction.</title>
        <authorList>
            <person name="Zhang C."/>
            <person name="Zhao L."/>
            <person name="Pan F."/>
        </authorList>
    </citation>
    <scope>NUCLEOTIDE SEQUENCE [LARGE SCALE GENOMIC DNA]</scope>
    <source>
        <strain evidence="2 3">CR141</strain>
    </source>
</reference>
<dbReference type="PANTHER" id="PTHR37809">
    <property type="entry name" value="RIBOSOMAL PROTEIN S12 METHYLTHIOTRANSFERASE ACCESSORY FACTOR YCAO"/>
    <property type="match status" value="1"/>
</dbReference>